<keyword evidence="1" id="KW-1015">Disulfide bond</keyword>
<evidence type="ECO:0000313" key="5">
    <source>
        <dbReference type="Proteomes" id="UP000759131"/>
    </source>
</evidence>
<dbReference type="PROSITE" id="PS50041">
    <property type="entry name" value="C_TYPE_LECTIN_2"/>
    <property type="match status" value="2"/>
</dbReference>
<sequence length="408" mass="46855">MDSTLPTINSQAEQDFINNLIVKYKMVENIWLDAGIKNKHIVWKDSSSGEYENWMTGHLVDDSNCVELIHDQANMGEWQDIPCNKKNAILCKRVVIWSAQRMERLIRDNRRLLNEALAEISQLKQSQVPMGFIYVQMPSQSAPKTLWPAYEWSDVTDTYAGQFFRADGGDSLGFNKASLLSWANVCGDGWDLFHDSYYDVCYKYVPGGLDDYNTVVNGCQKQLDSTLPTINSPTEQAFINQMIVKYQMVDNIWLDAGVKDKHIVWTDRSSGEYENWMSGRPVNDGNCVEMQTDSANLGKWLDVSCTKKNAYVCKRVIMWSDKRIERIVSDIRRVLDKTVVKMKEIEQYQVPIGFIYIQLPNQTDPKYLWPKYTWEDVTSNYAGHFFRAEGGGSLGFEQGTQSENAPRL</sequence>
<dbReference type="SMART" id="SM00034">
    <property type="entry name" value="CLECT"/>
    <property type="match status" value="2"/>
</dbReference>
<dbReference type="OrthoDB" id="6515281at2759"/>
<dbReference type="EMBL" id="CAJPIZ010009009">
    <property type="protein sequence ID" value="CAG2111541.1"/>
    <property type="molecule type" value="Genomic_DNA"/>
</dbReference>
<dbReference type="InterPro" id="IPR016186">
    <property type="entry name" value="C-type_lectin-like/link_sf"/>
</dbReference>
<dbReference type="PANTHER" id="PTHR22991:SF40">
    <property type="entry name" value="PROTEIN CBG13490"/>
    <property type="match status" value="1"/>
</dbReference>
<feature type="domain" description="C-type lectin" evidence="3">
    <location>
        <begin position="1"/>
        <end position="92"/>
    </location>
</feature>
<gene>
    <name evidence="4" type="ORF">OSB1V03_LOCUS11520</name>
</gene>
<keyword evidence="5" id="KW-1185">Reference proteome</keyword>
<evidence type="ECO:0000256" key="1">
    <source>
        <dbReference type="ARBA" id="ARBA00023157"/>
    </source>
</evidence>
<feature type="coiled-coil region" evidence="2">
    <location>
        <begin position="99"/>
        <end position="126"/>
    </location>
</feature>
<dbReference type="InterPro" id="IPR016187">
    <property type="entry name" value="CTDL_fold"/>
</dbReference>
<organism evidence="4">
    <name type="scientific">Medioppia subpectinata</name>
    <dbReference type="NCBI Taxonomy" id="1979941"/>
    <lineage>
        <taxon>Eukaryota</taxon>
        <taxon>Metazoa</taxon>
        <taxon>Ecdysozoa</taxon>
        <taxon>Arthropoda</taxon>
        <taxon>Chelicerata</taxon>
        <taxon>Arachnida</taxon>
        <taxon>Acari</taxon>
        <taxon>Acariformes</taxon>
        <taxon>Sarcoptiformes</taxon>
        <taxon>Oribatida</taxon>
        <taxon>Brachypylina</taxon>
        <taxon>Oppioidea</taxon>
        <taxon>Oppiidae</taxon>
        <taxon>Medioppia</taxon>
    </lineage>
</organism>
<reference evidence="4" key="1">
    <citation type="submission" date="2020-11" db="EMBL/GenBank/DDBJ databases">
        <authorList>
            <person name="Tran Van P."/>
        </authorList>
    </citation>
    <scope>NUCLEOTIDE SEQUENCE</scope>
</reference>
<dbReference type="AlphaFoldDB" id="A0A7R9KXW1"/>
<accession>A0A7R9KXW1</accession>
<dbReference type="Pfam" id="PF00059">
    <property type="entry name" value="Lectin_C"/>
    <property type="match status" value="2"/>
</dbReference>
<dbReference type="Gene3D" id="3.10.100.10">
    <property type="entry name" value="Mannose-Binding Protein A, subunit A"/>
    <property type="match status" value="2"/>
</dbReference>
<dbReference type="CDD" id="cd00037">
    <property type="entry name" value="CLECT"/>
    <property type="match status" value="2"/>
</dbReference>
<dbReference type="PROSITE" id="PS00615">
    <property type="entry name" value="C_TYPE_LECTIN_1"/>
    <property type="match status" value="2"/>
</dbReference>
<dbReference type="PANTHER" id="PTHR22991">
    <property type="entry name" value="PROTEIN CBG13490"/>
    <property type="match status" value="1"/>
</dbReference>
<name>A0A7R9KXW1_9ACAR</name>
<dbReference type="InterPro" id="IPR018378">
    <property type="entry name" value="C-type_lectin_CS"/>
</dbReference>
<proteinExistence type="predicted"/>
<evidence type="ECO:0000313" key="4">
    <source>
        <dbReference type="EMBL" id="CAD7631111.1"/>
    </source>
</evidence>
<evidence type="ECO:0000256" key="2">
    <source>
        <dbReference type="SAM" id="Coils"/>
    </source>
</evidence>
<protein>
    <recommendedName>
        <fullName evidence="3">C-type lectin domain-containing protein</fullName>
    </recommendedName>
</protein>
<dbReference type="EMBL" id="OC863584">
    <property type="protein sequence ID" value="CAD7631111.1"/>
    <property type="molecule type" value="Genomic_DNA"/>
</dbReference>
<keyword evidence="2" id="KW-0175">Coiled coil</keyword>
<feature type="domain" description="C-type lectin" evidence="3">
    <location>
        <begin position="197"/>
        <end position="314"/>
    </location>
</feature>
<evidence type="ECO:0000259" key="3">
    <source>
        <dbReference type="PROSITE" id="PS50041"/>
    </source>
</evidence>
<dbReference type="SUPFAM" id="SSF56436">
    <property type="entry name" value="C-type lectin-like"/>
    <property type="match status" value="2"/>
</dbReference>
<dbReference type="Proteomes" id="UP000759131">
    <property type="component" value="Unassembled WGS sequence"/>
</dbReference>
<dbReference type="InterPro" id="IPR050976">
    <property type="entry name" value="Snaclec"/>
</dbReference>
<dbReference type="InterPro" id="IPR001304">
    <property type="entry name" value="C-type_lectin-like"/>
</dbReference>